<proteinExistence type="inferred from homology"/>
<dbReference type="SMART" id="SM00382">
    <property type="entry name" value="AAA"/>
    <property type="match status" value="1"/>
</dbReference>
<keyword evidence="4 6" id="KW-0067">ATP-binding</keyword>
<reference evidence="6 7" key="1">
    <citation type="submission" date="2012-12" db="EMBL/GenBank/DDBJ databases">
        <title>The Genome Sequence of Bacillus cereus VD196.</title>
        <authorList>
            <consortium name="The Broad Institute Genome Sequencing Platform"/>
            <consortium name="The Broad Institute Genome Sequencing Center for Infectious Disease"/>
            <person name="Feldgarden M."/>
            <person name="Van der Auwera G.A."/>
            <person name="Mahillon J."/>
            <person name="Duprez V."/>
            <person name="Timmery S."/>
            <person name="Mattelet C."/>
            <person name="Dierick K."/>
            <person name="Sun M."/>
            <person name="Yu Z."/>
            <person name="Zhu L."/>
            <person name="Hu X."/>
            <person name="Shank E.B."/>
            <person name="Swiecicka I."/>
            <person name="Hansen B.M."/>
            <person name="Andrup L."/>
            <person name="Walker B."/>
            <person name="Young S.K."/>
            <person name="Zeng Q."/>
            <person name="Gargeya S."/>
            <person name="Fitzgerald M."/>
            <person name="Haas B."/>
            <person name="Abouelleil A."/>
            <person name="Alvarado L."/>
            <person name="Arachchi H.M."/>
            <person name="Berlin A.M."/>
            <person name="Chapman S.B."/>
            <person name="Dewar J."/>
            <person name="Goldberg J."/>
            <person name="Griggs A."/>
            <person name="Gujja S."/>
            <person name="Hansen M."/>
            <person name="Howarth C."/>
            <person name="Imamovic A."/>
            <person name="Larimer J."/>
            <person name="McCowan C."/>
            <person name="Murphy C."/>
            <person name="Neiman D."/>
            <person name="Pearson M."/>
            <person name="Priest M."/>
            <person name="Roberts A."/>
            <person name="Saif S."/>
            <person name="Shea T."/>
            <person name="Sisk P."/>
            <person name="Sykes S."/>
            <person name="Wortman J."/>
            <person name="Nusbaum C."/>
            <person name="Birren B."/>
        </authorList>
    </citation>
    <scope>NUCLEOTIDE SEQUENCE [LARGE SCALE GENOMIC DNA]</scope>
    <source>
        <strain evidence="6 7">VD196</strain>
    </source>
</reference>
<dbReference type="InterPro" id="IPR003593">
    <property type="entry name" value="AAA+_ATPase"/>
</dbReference>
<keyword evidence="3" id="KW-0547">Nucleotide-binding</keyword>
<protein>
    <submittedName>
        <fullName evidence="6">ABC transporter ATP-binding protein</fullName>
    </submittedName>
</protein>
<dbReference type="PANTHER" id="PTHR42798:SF6">
    <property type="entry name" value="CELL DIVISION ATP-BINDING PROTEIN FTSE"/>
    <property type="match status" value="1"/>
</dbReference>
<feature type="domain" description="ABC transporter" evidence="5">
    <location>
        <begin position="2"/>
        <end position="224"/>
    </location>
</feature>
<dbReference type="FunFam" id="3.40.50.300:FF:000032">
    <property type="entry name" value="Export ABC transporter ATP-binding protein"/>
    <property type="match status" value="1"/>
</dbReference>
<dbReference type="AlphaFoldDB" id="A0A9W5PYT6"/>
<evidence type="ECO:0000256" key="4">
    <source>
        <dbReference type="ARBA" id="ARBA00022840"/>
    </source>
</evidence>
<dbReference type="InterPro" id="IPR017871">
    <property type="entry name" value="ABC_transporter-like_CS"/>
</dbReference>
<evidence type="ECO:0000313" key="6">
    <source>
        <dbReference type="EMBL" id="EOO62293.1"/>
    </source>
</evidence>
<gene>
    <name evidence="6" type="ORF">IKE_05720</name>
</gene>
<dbReference type="GO" id="GO:0005524">
    <property type="term" value="F:ATP binding"/>
    <property type="evidence" value="ECO:0007669"/>
    <property type="project" value="UniProtKB-KW"/>
</dbReference>
<evidence type="ECO:0000256" key="3">
    <source>
        <dbReference type="ARBA" id="ARBA00022741"/>
    </source>
</evidence>
<comment type="similarity">
    <text evidence="1">Belongs to the ABC transporter superfamily.</text>
</comment>
<dbReference type="InterPro" id="IPR017911">
    <property type="entry name" value="MacB-like_ATP-bd"/>
</dbReference>
<evidence type="ECO:0000256" key="1">
    <source>
        <dbReference type="ARBA" id="ARBA00005417"/>
    </source>
</evidence>
<name>A0A9W5PYT6_BACCE</name>
<dbReference type="PANTHER" id="PTHR42798">
    <property type="entry name" value="LIPOPROTEIN-RELEASING SYSTEM ATP-BINDING PROTEIN LOLD"/>
    <property type="match status" value="1"/>
</dbReference>
<dbReference type="GO" id="GO:0016887">
    <property type="term" value="F:ATP hydrolysis activity"/>
    <property type="evidence" value="ECO:0007669"/>
    <property type="project" value="InterPro"/>
</dbReference>
<evidence type="ECO:0000313" key="7">
    <source>
        <dbReference type="Proteomes" id="UP000014023"/>
    </source>
</evidence>
<dbReference type="Proteomes" id="UP000014023">
    <property type="component" value="Unassembled WGS sequence"/>
</dbReference>
<comment type="caution">
    <text evidence="6">The sequence shown here is derived from an EMBL/GenBank/DDBJ whole genome shotgun (WGS) entry which is preliminary data.</text>
</comment>
<dbReference type="GO" id="GO:0098796">
    <property type="term" value="C:membrane protein complex"/>
    <property type="evidence" value="ECO:0007669"/>
    <property type="project" value="UniProtKB-ARBA"/>
</dbReference>
<dbReference type="EMBL" id="AHFL01000054">
    <property type="protein sequence ID" value="EOO62293.1"/>
    <property type="molecule type" value="Genomic_DNA"/>
</dbReference>
<dbReference type="RefSeq" id="WP_000609179.1">
    <property type="nucleotide sequence ID" value="NZ_KB976269.1"/>
</dbReference>
<dbReference type="InterPro" id="IPR003439">
    <property type="entry name" value="ABC_transporter-like_ATP-bd"/>
</dbReference>
<dbReference type="SUPFAM" id="SSF52540">
    <property type="entry name" value="P-loop containing nucleoside triphosphate hydrolases"/>
    <property type="match status" value="1"/>
</dbReference>
<dbReference type="Gene3D" id="3.40.50.300">
    <property type="entry name" value="P-loop containing nucleotide triphosphate hydrolases"/>
    <property type="match status" value="1"/>
</dbReference>
<accession>A0A9W5PYT6</accession>
<dbReference type="PROSITE" id="PS00211">
    <property type="entry name" value="ABC_TRANSPORTER_1"/>
    <property type="match status" value="1"/>
</dbReference>
<dbReference type="Pfam" id="PF00005">
    <property type="entry name" value="ABC_tran"/>
    <property type="match status" value="1"/>
</dbReference>
<dbReference type="CDD" id="cd03255">
    <property type="entry name" value="ABC_MJ0796_LolCDE_FtsE"/>
    <property type="match status" value="1"/>
</dbReference>
<evidence type="ECO:0000256" key="2">
    <source>
        <dbReference type="ARBA" id="ARBA00022448"/>
    </source>
</evidence>
<keyword evidence="2" id="KW-0813">Transport</keyword>
<evidence type="ECO:0000259" key="5">
    <source>
        <dbReference type="PROSITE" id="PS50893"/>
    </source>
</evidence>
<organism evidence="6 7">
    <name type="scientific">Bacillus cereus VD196</name>
    <dbReference type="NCBI Taxonomy" id="1053243"/>
    <lineage>
        <taxon>Bacteria</taxon>
        <taxon>Bacillati</taxon>
        <taxon>Bacillota</taxon>
        <taxon>Bacilli</taxon>
        <taxon>Bacillales</taxon>
        <taxon>Bacillaceae</taxon>
        <taxon>Bacillus</taxon>
        <taxon>Bacillus cereus group</taxon>
    </lineage>
</organism>
<dbReference type="InterPro" id="IPR027417">
    <property type="entry name" value="P-loop_NTPase"/>
</dbReference>
<dbReference type="PROSITE" id="PS50893">
    <property type="entry name" value="ABC_TRANSPORTER_2"/>
    <property type="match status" value="1"/>
</dbReference>
<dbReference type="GO" id="GO:0022857">
    <property type="term" value="F:transmembrane transporter activity"/>
    <property type="evidence" value="ECO:0007669"/>
    <property type="project" value="UniProtKB-ARBA"/>
</dbReference>
<sequence length="224" mass="24558">MINLQGITKSFQNGAESLRILHGIDVTLNQGDFTSIMGPSGSGKSTLMNIIGCLDKPTTGTYELAGQNISNMSETELSHVRNKEIGFVFQNFMLLPRLTALQNVELPLIYAGVDKKERRERSLAALTKVGLADRATHLPNELSGGQKQRVAVARAIVNNPKFILADEPTGALDTKTSKQIIDLFYELNKQGSTIIIITHDREIGEAAASQIVIRDGNIVQDWRN</sequence>